<dbReference type="GO" id="GO:0006397">
    <property type="term" value="P:mRNA processing"/>
    <property type="evidence" value="ECO:0007669"/>
    <property type="project" value="UniProtKB-KW"/>
</dbReference>
<dbReference type="CDD" id="cd00590">
    <property type="entry name" value="RRM_SF"/>
    <property type="match status" value="1"/>
</dbReference>
<dbReference type="GO" id="GO:0008380">
    <property type="term" value="P:RNA splicing"/>
    <property type="evidence" value="ECO:0007669"/>
    <property type="project" value="UniProtKB-KW"/>
</dbReference>
<dbReference type="InterPro" id="IPR012677">
    <property type="entry name" value="Nucleotide-bd_a/b_plait_sf"/>
</dbReference>
<reference evidence="7" key="1">
    <citation type="journal article" date="2019" name="Sci. Rep.">
        <title>Draft genome of Tanacetum cinerariifolium, the natural source of mosquito coil.</title>
        <authorList>
            <person name="Yamashiro T."/>
            <person name="Shiraishi A."/>
            <person name="Satake H."/>
            <person name="Nakayama K."/>
        </authorList>
    </citation>
    <scope>NUCLEOTIDE SEQUENCE</scope>
</reference>
<protein>
    <submittedName>
        <fullName evidence="7">Nucleotide-binding alpha-beta plait domain-containing protein</fullName>
    </submittedName>
</protein>
<keyword evidence="4" id="KW-0694">RNA-binding</keyword>
<dbReference type="SUPFAM" id="SSF54928">
    <property type="entry name" value="RNA-binding domain, RBD"/>
    <property type="match status" value="1"/>
</dbReference>
<evidence type="ECO:0000256" key="3">
    <source>
        <dbReference type="ARBA" id="ARBA00023187"/>
    </source>
</evidence>
<dbReference type="PANTHER" id="PTHR23147">
    <property type="entry name" value="SERINE/ARGININE RICH SPLICING FACTOR"/>
    <property type="match status" value="1"/>
</dbReference>
<dbReference type="InterPro" id="IPR000504">
    <property type="entry name" value="RRM_dom"/>
</dbReference>
<keyword evidence="3" id="KW-0508">mRNA splicing</keyword>
<feature type="region of interest" description="Disordered" evidence="5">
    <location>
        <begin position="422"/>
        <end position="442"/>
    </location>
</feature>
<organism evidence="7">
    <name type="scientific">Tanacetum cinerariifolium</name>
    <name type="common">Dalmatian daisy</name>
    <name type="synonym">Chrysanthemum cinerariifolium</name>
    <dbReference type="NCBI Taxonomy" id="118510"/>
    <lineage>
        <taxon>Eukaryota</taxon>
        <taxon>Viridiplantae</taxon>
        <taxon>Streptophyta</taxon>
        <taxon>Embryophyta</taxon>
        <taxon>Tracheophyta</taxon>
        <taxon>Spermatophyta</taxon>
        <taxon>Magnoliopsida</taxon>
        <taxon>eudicotyledons</taxon>
        <taxon>Gunneridae</taxon>
        <taxon>Pentapetalae</taxon>
        <taxon>asterids</taxon>
        <taxon>campanulids</taxon>
        <taxon>Asterales</taxon>
        <taxon>Asteraceae</taxon>
        <taxon>Asteroideae</taxon>
        <taxon>Anthemideae</taxon>
        <taxon>Anthemidinae</taxon>
        <taxon>Tanacetum</taxon>
    </lineage>
</organism>
<evidence type="ECO:0000256" key="1">
    <source>
        <dbReference type="ARBA" id="ARBA00022664"/>
    </source>
</evidence>
<dbReference type="Pfam" id="PF00076">
    <property type="entry name" value="RRM_1"/>
    <property type="match status" value="1"/>
</dbReference>
<dbReference type="Gene3D" id="3.30.70.330">
    <property type="match status" value="1"/>
</dbReference>
<evidence type="ECO:0000313" key="7">
    <source>
        <dbReference type="EMBL" id="GEY21821.1"/>
    </source>
</evidence>
<feature type="compositionally biased region" description="Polar residues" evidence="5">
    <location>
        <begin position="266"/>
        <end position="278"/>
    </location>
</feature>
<evidence type="ECO:0000256" key="5">
    <source>
        <dbReference type="SAM" id="MobiDB-lite"/>
    </source>
</evidence>
<dbReference type="PROSITE" id="PS50102">
    <property type="entry name" value="RRM"/>
    <property type="match status" value="1"/>
</dbReference>
<dbReference type="AlphaFoldDB" id="A0A699HJT8"/>
<feature type="domain" description="RRM" evidence="6">
    <location>
        <begin position="167"/>
        <end position="244"/>
    </location>
</feature>
<evidence type="ECO:0000256" key="2">
    <source>
        <dbReference type="ARBA" id="ARBA00022728"/>
    </source>
</evidence>
<keyword evidence="1" id="KW-0507">mRNA processing</keyword>
<gene>
    <name evidence="7" type="ORF">Tci_393795</name>
</gene>
<name>A0A699HJT8_TANCI</name>
<sequence>MFDWLSVRWEVETGNSGSAWVVPDKDDILEDASEIEQIGVNGVVETANFGEASLHMNVNGMEHEKISSSSSLTSSSWTDISLKMKEVGPDGEKQSKEAKDEDIQVIKHEFNFDSICYFFSITICKYNDMNLAKQVDGSSCEAFWFYSLLVVMGYQRSKEDDVQRISTSVFVTNFPDYAYAKDLWNACKQYGYVVDAFIPNRRTIAGKKYGFVRFIKVFDVDRLVNNLCTAWIGSHRIHANVAKFHRPKGFSGSKACNHKGEPKESANGSKPDSNYMSNPKSYAYVVKDGDNALGERDSNPIKELGSLANLKVVLENERFSDINLRYLGGMWVMIVFKVSWRVTWVNIKGVPLKVWNENTFKRIASKWGSFLTEENSEEDNLHSKRICIHTKGMLSIREAFKIIFQGKVYLVRAKEISGWNPDFELNNDENSDSEEDRSVGDFKEVAEVSDPNLIIGENSSDHIGTKSEDPFNIYSLLNKNKNSADEYKESNSKESLKFPHGFTPNVTDEEYQMNLHRHNKGGMEFGGSGQVRKSVIPRTGGSFLTVIEELIKVGNTMGYNMEGCTKNIEEI</sequence>
<dbReference type="GO" id="GO:0005681">
    <property type="term" value="C:spliceosomal complex"/>
    <property type="evidence" value="ECO:0007669"/>
    <property type="project" value="UniProtKB-KW"/>
</dbReference>
<dbReference type="InterPro" id="IPR050907">
    <property type="entry name" value="SRSF"/>
</dbReference>
<evidence type="ECO:0000259" key="6">
    <source>
        <dbReference type="PROSITE" id="PS50102"/>
    </source>
</evidence>
<dbReference type="InterPro" id="IPR035979">
    <property type="entry name" value="RBD_domain_sf"/>
</dbReference>
<dbReference type="EMBL" id="BKCJ010160764">
    <property type="protein sequence ID" value="GEY21821.1"/>
    <property type="molecule type" value="Genomic_DNA"/>
</dbReference>
<dbReference type="GO" id="GO:0003723">
    <property type="term" value="F:RNA binding"/>
    <property type="evidence" value="ECO:0007669"/>
    <property type="project" value="UniProtKB-UniRule"/>
</dbReference>
<evidence type="ECO:0000256" key="4">
    <source>
        <dbReference type="PROSITE-ProRule" id="PRU00176"/>
    </source>
</evidence>
<accession>A0A699HJT8</accession>
<feature type="region of interest" description="Disordered" evidence="5">
    <location>
        <begin position="252"/>
        <end position="278"/>
    </location>
</feature>
<dbReference type="SMART" id="SM00360">
    <property type="entry name" value="RRM"/>
    <property type="match status" value="1"/>
</dbReference>
<proteinExistence type="predicted"/>
<feature type="compositionally biased region" description="Acidic residues" evidence="5">
    <location>
        <begin position="425"/>
        <end position="435"/>
    </location>
</feature>
<comment type="caution">
    <text evidence="7">The sequence shown here is derived from an EMBL/GenBank/DDBJ whole genome shotgun (WGS) entry which is preliminary data.</text>
</comment>
<keyword evidence="2" id="KW-0747">Spliceosome</keyword>